<proteinExistence type="predicted"/>
<feature type="transmembrane region" description="Helical" evidence="1">
    <location>
        <begin position="150"/>
        <end position="169"/>
    </location>
</feature>
<feature type="transmembrane region" description="Helical" evidence="1">
    <location>
        <begin position="84"/>
        <end position="110"/>
    </location>
</feature>
<keyword evidence="1" id="KW-1133">Transmembrane helix</keyword>
<gene>
    <name evidence="2" type="ORF">FYJ83_12120</name>
</gene>
<reference evidence="2 3" key="1">
    <citation type="submission" date="2019-09" db="EMBL/GenBank/DDBJ databases">
        <title>In-depth cultivation of the pig gut microbiome towards novel bacterial diversity and tailored functional studies.</title>
        <authorList>
            <person name="Wylensek D."/>
            <person name="Hitch T.C.A."/>
            <person name="Clavel T."/>
        </authorList>
    </citation>
    <scope>NUCLEOTIDE SEQUENCE [LARGE SCALE GENOMIC DNA]</scope>
    <source>
        <strain evidence="2 3">WCA3-693-APC-4?</strain>
    </source>
</reference>
<dbReference type="PANTHER" id="PTHR40076">
    <property type="entry name" value="MEMBRANE PROTEIN-RELATED"/>
    <property type="match status" value="1"/>
</dbReference>
<evidence type="ECO:0000256" key="1">
    <source>
        <dbReference type="SAM" id="Phobius"/>
    </source>
</evidence>
<organism evidence="2 3">
    <name type="scientific">Tissierella pigra</name>
    <dbReference type="NCBI Taxonomy" id="2607614"/>
    <lineage>
        <taxon>Bacteria</taxon>
        <taxon>Bacillati</taxon>
        <taxon>Bacillota</taxon>
        <taxon>Tissierellia</taxon>
        <taxon>Tissierellales</taxon>
        <taxon>Tissierellaceae</taxon>
        <taxon>Tissierella</taxon>
    </lineage>
</organism>
<dbReference type="InterPro" id="IPR010380">
    <property type="entry name" value="DUF975"/>
</dbReference>
<dbReference type="RefSeq" id="WP_154440868.1">
    <property type="nucleotide sequence ID" value="NZ_JAHLPJ010000001.1"/>
</dbReference>
<dbReference type="Pfam" id="PF06161">
    <property type="entry name" value="DUF975"/>
    <property type="match status" value="1"/>
</dbReference>
<keyword evidence="1" id="KW-0472">Membrane</keyword>
<comment type="caution">
    <text evidence="2">The sequence shown here is derived from an EMBL/GenBank/DDBJ whole genome shotgun (WGS) entry which is preliminary data.</text>
</comment>
<dbReference type="EMBL" id="VUNQ01000027">
    <property type="protein sequence ID" value="MSU02218.1"/>
    <property type="molecule type" value="Genomic_DNA"/>
</dbReference>
<accession>A0A6N7Y147</accession>
<evidence type="ECO:0000313" key="2">
    <source>
        <dbReference type="EMBL" id="MSU02218.1"/>
    </source>
</evidence>
<dbReference type="Proteomes" id="UP000469523">
    <property type="component" value="Unassembled WGS sequence"/>
</dbReference>
<name>A0A6N7Y147_9FIRM</name>
<protein>
    <submittedName>
        <fullName evidence="2">DUF975 family protein</fullName>
    </submittedName>
</protein>
<keyword evidence="1" id="KW-0812">Transmembrane</keyword>
<keyword evidence="3" id="KW-1185">Reference proteome</keyword>
<evidence type="ECO:0000313" key="3">
    <source>
        <dbReference type="Proteomes" id="UP000469523"/>
    </source>
</evidence>
<dbReference type="PANTHER" id="PTHR40076:SF1">
    <property type="entry name" value="MEMBRANE PROTEIN"/>
    <property type="match status" value="1"/>
</dbReference>
<feature type="transmembrane region" description="Helical" evidence="1">
    <location>
        <begin position="214"/>
        <end position="232"/>
    </location>
</feature>
<sequence>MWSREYIKNYAKDFLRKHYWKAFLVCLIVSILSGGGNGGGSNSTRTSERYYQEQTIHEFRDGVMFETKNPMLNFMLRRLGRTPLFYLTWGSIAMAAIILTILMVIIGYNLEVGQKRFFLKGFRDDFDVNVGNLFSTFNSYEYLGIIKTQFLRGLYNFLWFFALIIPGIIKSYEYSMVPYILAEEPNLPSNEVIGRSIEITNGHKWDMFVLDLSFLGWYILGLIFFGIGGIFVNPYKEATMAKLYNILSGNDSIDGEVLE</sequence>
<dbReference type="AlphaFoldDB" id="A0A6N7Y147"/>